<accession>A0ABS1BQX2</accession>
<dbReference type="Proteomes" id="UP000614058">
    <property type="component" value="Unassembled WGS sequence"/>
</dbReference>
<evidence type="ECO:0000313" key="2">
    <source>
        <dbReference type="Proteomes" id="UP000614058"/>
    </source>
</evidence>
<comment type="caution">
    <text evidence="1">The sequence shown here is derived from an EMBL/GenBank/DDBJ whole genome shotgun (WGS) entry which is preliminary data.</text>
</comment>
<dbReference type="EMBL" id="JAEHNZ010000001">
    <property type="protein sequence ID" value="MBK0395657.1"/>
    <property type="molecule type" value="Genomic_DNA"/>
</dbReference>
<dbReference type="RefSeq" id="WP_200521709.1">
    <property type="nucleotide sequence ID" value="NZ_JAEHNZ010000001.1"/>
</dbReference>
<evidence type="ECO:0000313" key="1">
    <source>
        <dbReference type="EMBL" id="MBK0395657.1"/>
    </source>
</evidence>
<keyword evidence="2" id="KW-1185">Reference proteome</keyword>
<proteinExistence type="predicted"/>
<organism evidence="1 2">
    <name type="scientific">Kingella bonacorsii</name>
    <dbReference type="NCBI Taxonomy" id="2796361"/>
    <lineage>
        <taxon>Bacteria</taxon>
        <taxon>Pseudomonadati</taxon>
        <taxon>Pseudomonadota</taxon>
        <taxon>Betaproteobacteria</taxon>
        <taxon>Neisseriales</taxon>
        <taxon>Neisseriaceae</taxon>
        <taxon>Kingella</taxon>
    </lineage>
</organism>
<protein>
    <submittedName>
        <fullName evidence="1">Uncharacterized protein</fullName>
    </submittedName>
</protein>
<gene>
    <name evidence="1" type="ORF">JDW22_03415</name>
</gene>
<sequence>MAFVNERITPEDREKYFPKYEILERYYPRDWTIDKDRESILFLRSREREDMYSDELRDKYGEYRRQVDVFIYQNCIMEIEIIRPLDFVYHFNIDKFIIGKVNILNNIDYNETLFKEIFTEAMSINRGFGIYMSPDHLNRLKFEIDFSEMKL</sequence>
<reference evidence="1 2" key="1">
    <citation type="journal article" date="2021" name="Pathogens">
        <title>Isolation and Characterization of Kingella bonacorsii sp. nov., A Novel Kingella Species Detected in a Stable Periodontitis Subject.</title>
        <authorList>
            <person name="Antezack A."/>
            <person name="Boxberger M."/>
            <person name="Rolland C."/>
            <person name="Monnet-Corti V."/>
            <person name="La Scola B."/>
        </authorList>
    </citation>
    <scope>NUCLEOTIDE SEQUENCE [LARGE SCALE GENOMIC DNA]</scope>
    <source>
        <strain evidence="1 2">Marseille-Q4569</strain>
    </source>
</reference>
<name>A0ABS1BQX2_9NEIS</name>